<accession>A0A4P6HQC4</accession>
<feature type="binding site" evidence="7">
    <location>
        <position position="356"/>
    </location>
    <ligand>
        <name>phosphoenolpyruvate</name>
        <dbReference type="ChEBI" id="CHEBI:58702"/>
    </ligand>
</feature>
<evidence type="ECO:0000256" key="1">
    <source>
        <dbReference type="ARBA" id="ARBA00004811"/>
    </source>
</evidence>
<name>A0A4P6HQC4_9BACT</name>
<dbReference type="InterPro" id="IPR036968">
    <property type="entry name" value="Enolpyruvate_Tfrase_sf"/>
</dbReference>
<dbReference type="PANTHER" id="PTHR21090:SF5">
    <property type="entry name" value="PENTAFUNCTIONAL AROM POLYPEPTIDE"/>
    <property type="match status" value="1"/>
</dbReference>
<feature type="binding site" evidence="7">
    <location>
        <position position="425"/>
    </location>
    <ligand>
        <name>phosphoenolpyruvate</name>
        <dbReference type="ChEBI" id="CHEBI:58702"/>
    </ligand>
</feature>
<gene>
    <name evidence="7 9" type="primary">aroA</name>
    <name evidence="9" type="ORF">C3Y92_17735</name>
</gene>
<feature type="binding site" evidence="7">
    <location>
        <position position="162"/>
    </location>
    <ligand>
        <name>3-phosphoshikimate</name>
        <dbReference type="ChEBI" id="CHEBI:145989"/>
    </ligand>
</feature>
<organism evidence="9 10">
    <name type="scientific">Solidesulfovibrio carbinolicus</name>
    <dbReference type="NCBI Taxonomy" id="296842"/>
    <lineage>
        <taxon>Bacteria</taxon>
        <taxon>Pseudomonadati</taxon>
        <taxon>Thermodesulfobacteriota</taxon>
        <taxon>Desulfovibrionia</taxon>
        <taxon>Desulfovibrionales</taxon>
        <taxon>Desulfovibrionaceae</taxon>
        <taxon>Solidesulfovibrio</taxon>
    </lineage>
</organism>
<feature type="binding site" evidence="7">
    <location>
        <position position="352"/>
    </location>
    <ligand>
        <name>3-phosphoshikimate</name>
        <dbReference type="ChEBI" id="CHEBI:145989"/>
    </ligand>
</feature>
<dbReference type="EMBL" id="CP026538">
    <property type="protein sequence ID" value="QAZ68976.1"/>
    <property type="molecule type" value="Genomic_DNA"/>
</dbReference>
<feature type="binding site" evidence="7">
    <location>
        <position position="400"/>
    </location>
    <ligand>
        <name>phosphoenolpyruvate</name>
        <dbReference type="ChEBI" id="CHEBI:58702"/>
    </ligand>
</feature>
<dbReference type="CDD" id="cd01556">
    <property type="entry name" value="EPSP_synthase"/>
    <property type="match status" value="1"/>
</dbReference>
<keyword evidence="4 7" id="KW-0808">Transferase</keyword>
<evidence type="ECO:0000313" key="9">
    <source>
        <dbReference type="EMBL" id="QAZ68976.1"/>
    </source>
</evidence>
<dbReference type="GO" id="GO:0008652">
    <property type="term" value="P:amino acid biosynthetic process"/>
    <property type="evidence" value="ECO:0007669"/>
    <property type="project" value="UniProtKB-KW"/>
</dbReference>
<feature type="binding site" evidence="7">
    <location>
        <position position="163"/>
    </location>
    <ligand>
        <name>3-phosphoshikimate</name>
        <dbReference type="ChEBI" id="CHEBI:145989"/>
    </ligand>
</feature>
<dbReference type="Pfam" id="PF00275">
    <property type="entry name" value="EPSP_synthase"/>
    <property type="match status" value="1"/>
</dbReference>
<comment type="catalytic activity">
    <reaction evidence="6">
        <text>3-phosphoshikimate + phosphoenolpyruvate = 5-O-(1-carboxyvinyl)-3-phosphoshikimate + phosphate</text>
        <dbReference type="Rhea" id="RHEA:21256"/>
        <dbReference type="ChEBI" id="CHEBI:43474"/>
        <dbReference type="ChEBI" id="CHEBI:57701"/>
        <dbReference type="ChEBI" id="CHEBI:58702"/>
        <dbReference type="ChEBI" id="CHEBI:145989"/>
        <dbReference type="EC" id="2.5.1.19"/>
    </reaction>
    <physiologicalReaction direction="left-to-right" evidence="6">
        <dbReference type="Rhea" id="RHEA:21257"/>
    </physiologicalReaction>
</comment>
<proteinExistence type="inferred from homology"/>
<protein>
    <recommendedName>
        <fullName evidence="7">3-phosphoshikimate 1-carboxyvinyltransferase</fullName>
        <ecNumber evidence="7">2.5.1.19</ecNumber>
    </recommendedName>
    <alternativeName>
        <fullName evidence="7">5-enolpyruvylshikimate-3-phosphate synthase</fullName>
        <shortName evidence="7">EPSP synthase</shortName>
        <shortName evidence="7">EPSPS</shortName>
    </alternativeName>
</protein>
<dbReference type="RefSeq" id="WP_129354926.1">
    <property type="nucleotide sequence ID" value="NZ_CP026538.1"/>
</dbReference>
<keyword evidence="5 7" id="KW-0057">Aromatic amino acid biosynthesis</keyword>
<dbReference type="NCBIfam" id="TIGR01356">
    <property type="entry name" value="aroA"/>
    <property type="match status" value="1"/>
</dbReference>
<dbReference type="SUPFAM" id="SSF55205">
    <property type="entry name" value="EPT/RTPC-like"/>
    <property type="match status" value="1"/>
</dbReference>
<dbReference type="GO" id="GO:0009073">
    <property type="term" value="P:aromatic amino acid family biosynthetic process"/>
    <property type="evidence" value="ECO:0007669"/>
    <property type="project" value="UniProtKB-KW"/>
</dbReference>
<feature type="active site" description="Proton acceptor" evidence="7">
    <location>
        <position position="325"/>
    </location>
</feature>
<feature type="binding site" evidence="7">
    <location>
        <position position="11"/>
    </location>
    <ligand>
        <name>3-phosphoshikimate</name>
        <dbReference type="ChEBI" id="CHEBI:145989"/>
    </ligand>
</feature>
<comment type="function">
    <text evidence="7">Catalyzes the transfer of the enolpyruvyl moiety of phosphoenolpyruvate (PEP) to the 5-hydroxyl of shikimate-3-phosphate (S3P) to produce enolpyruvyl shikimate-3-phosphate and inorganic phosphate.</text>
</comment>
<comment type="subcellular location">
    <subcellularLocation>
        <location evidence="7">Cytoplasm</location>
    </subcellularLocation>
</comment>
<feature type="binding site" evidence="7">
    <location>
        <position position="191"/>
    </location>
    <ligand>
        <name>3-phosphoshikimate</name>
        <dbReference type="ChEBI" id="CHEBI:145989"/>
    </ligand>
</feature>
<feature type="binding site" evidence="7">
    <location>
        <position position="164"/>
    </location>
    <ligand>
        <name>phosphoenolpyruvate</name>
        <dbReference type="ChEBI" id="CHEBI:58702"/>
    </ligand>
</feature>
<reference evidence="9 10" key="1">
    <citation type="submission" date="2018-02" db="EMBL/GenBank/DDBJ databases">
        <title>Genome sequence of Desulfovibrio carbinolicus DSM 3852.</title>
        <authorList>
            <person name="Wilbanks E."/>
            <person name="Skennerton C.T."/>
            <person name="Orphan V.J."/>
        </authorList>
    </citation>
    <scope>NUCLEOTIDE SEQUENCE [LARGE SCALE GENOMIC DNA]</scope>
    <source>
        <strain evidence="9 10">DSM 3852</strain>
    </source>
</reference>
<feature type="binding site" evidence="7">
    <location>
        <position position="164"/>
    </location>
    <ligand>
        <name>3-phosphoshikimate</name>
        <dbReference type="ChEBI" id="CHEBI:145989"/>
    </ligand>
</feature>
<keyword evidence="10" id="KW-1185">Reference proteome</keyword>
<evidence type="ECO:0000256" key="4">
    <source>
        <dbReference type="ARBA" id="ARBA00022679"/>
    </source>
</evidence>
<feature type="binding site" evidence="7">
    <location>
        <position position="116"/>
    </location>
    <ligand>
        <name>phosphoenolpyruvate</name>
        <dbReference type="ChEBI" id="CHEBI:58702"/>
    </ligand>
</feature>
<dbReference type="GO" id="GO:0009423">
    <property type="term" value="P:chorismate biosynthetic process"/>
    <property type="evidence" value="ECO:0007669"/>
    <property type="project" value="UniProtKB-UniRule"/>
</dbReference>
<dbReference type="OrthoDB" id="9809920at2"/>
<feature type="binding site" evidence="7">
    <location>
        <position position="88"/>
    </location>
    <ligand>
        <name>phosphoenolpyruvate</name>
        <dbReference type="ChEBI" id="CHEBI:58702"/>
    </ligand>
</feature>
<dbReference type="Proteomes" id="UP000293296">
    <property type="component" value="Chromosome"/>
</dbReference>
<feature type="binding site" evidence="7">
    <location>
        <position position="15"/>
    </location>
    <ligand>
        <name>3-phosphoshikimate</name>
        <dbReference type="ChEBI" id="CHEBI:145989"/>
    </ligand>
</feature>
<evidence type="ECO:0000313" key="10">
    <source>
        <dbReference type="Proteomes" id="UP000293296"/>
    </source>
</evidence>
<dbReference type="EC" id="2.5.1.19" evidence="7"/>
<dbReference type="GO" id="GO:0003866">
    <property type="term" value="F:3-phosphoshikimate 1-carboxyvinyltransferase activity"/>
    <property type="evidence" value="ECO:0007669"/>
    <property type="project" value="UniProtKB-UniRule"/>
</dbReference>
<sequence>MPIITAPPSKSVSHRAVIAASLAAGTSRLTGLLDSQDISRTRDCMIAMGAAMHPQSDGSVVVSGTAGRPLGGEDEEEHSVALDVGESGTTCRLLVAVAAAGRGHFLVRGHGRMHDRPIGELVNALLPLGPECLYLEKSGCPPLAIVTQGLAGGTTAISLEDSSQYLSGLLLAAPMAAGPLTIEIIGKKTVSWPYVAITLSTLADFGVPFAVQTRQGDAWVEADWRAITDVVPGQIRFAMQPARYRPREYAVEADWSSASYFLAAGAVGPAPVTVAGLRQDSLQGDRAIRDILARMGARIEETAEGLTVFPSELHGQELDMGRCPDLVPTVAAAACFASGETIIKNVAHLRLKESDRIEAVAENCTQAGAVVTTLPDGLRIKPKALRTDQRVEFSAFDDHRLAMSAAIFELAGIDVVIDNPGCVAKSFPTFWDKWEAIREALQDEG</sequence>
<feature type="binding site" evidence="7">
    <location>
        <position position="325"/>
    </location>
    <ligand>
        <name>3-phosphoshikimate</name>
        <dbReference type="ChEBI" id="CHEBI:145989"/>
    </ligand>
</feature>
<dbReference type="HAMAP" id="MF_00210">
    <property type="entry name" value="EPSP_synth"/>
    <property type="match status" value="1"/>
</dbReference>
<comment type="caution">
    <text evidence="7">Lacks conserved residue(s) required for the propagation of feature annotation.</text>
</comment>
<dbReference type="InterPro" id="IPR006264">
    <property type="entry name" value="EPSP_synthase"/>
</dbReference>
<keyword evidence="7" id="KW-0963">Cytoplasm</keyword>
<comment type="similarity">
    <text evidence="2 7">Belongs to the EPSP synthase family.</text>
</comment>
<evidence type="ECO:0000256" key="7">
    <source>
        <dbReference type="HAMAP-Rule" id="MF_00210"/>
    </source>
</evidence>
<evidence type="ECO:0000256" key="3">
    <source>
        <dbReference type="ARBA" id="ARBA00022605"/>
    </source>
</evidence>
<evidence type="ECO:0000256" key="6">
    <source>
        <dbReference type="ARBA" id="ARBA00044633"/>
    </source>
</evidence>
<dbReference type="InterPro" id="IPR013792">
    <property type="entry name" value="RNA3'P_cycl/enolpyr_Trfase_a/b"/>
</dbReference>
<dbReference type="AlphaFoldDB" id="A0A4P6HQC4"/>
<dbReference type="Gene3D" id="3.65.10.10">
    <property type="entry name" value="Enolpyruvate transferase domain"/>
    <property type="match status" value="2"/>
</dbReference>
<keyword evidence="3 7" id="KW-0028">Amino-acid biosynthesis</keyword>
<comment type="pathway">
    <text evidence="1 7">Metabolic intermediate biosynthesis; chorismate biosynthesis; chorismate from D-erythrose 4-phosphate and phosphoenolpyruvate: step 6/7.</text>
</comment>
<evidence type="ECO:0000259" key="8">
    <source>
        <dbReference type="Pfam" id="PF00275"/>
    </source>
</evidence>
<feature type="binding site" evidence="7">
    <location>
        <position position="10"/>
    </location>
    <ligand>
        <name>phosphoenolpyruvate</name>
        <dbReference type="ChEBI" id="CHEBI:58702"/>
    </ligand>
</feature>
<dbReference type="UniPathway" id="UPA00053">
    <property type="reaction ID" value="UER00089"/>
</dbReference>
<dbReference type="GO" id="GO:0005737">
    <property type="term" value="C:cytoplasm"/>
    <property type="evidence" value="ECO:0007669"/>
    <property type="project" value="UniProtKB-SubCell"/>
</dbReference>
<comment type="subunit">
    <text evidence="7">Monomer.</text>
</comment>
<dbReference type="InterPro" id="IPR001986">
    <property type="entry name" value="Enolpyruvate_Tfrase_dom"/>
</dbReference>
<dbReference type="KEGG" id="dcb:C3Y92_17735"/>
<feature type="domain" description="Enolpyruvate transferase" evidence="8">
    <location>
        <begin position="4"/>
        <end position="434"/>
    </location>
</feature>
<feature type="binding site" evidence="7">
    <location>
        <position position="10"/>
    </location>
    <ligand>
        <name>3-phosphoshikimate</name>
        <dbReference type="ChEBI" id="CHEBI:145989"/>
    </ligand>
</feature>
<evidence type="ECO:0000256" key="2">
    <source>
        <dbReference type="ARBA" id="ARBA00009948"/>
    </source>
</evidence>
<dbReference type="PANTHER" id="PTHR21090">
    <property type="entry name" value="AROM/DEHYDROQUINATE SYNTHASE"/>
    <property type="match status" value="1"/>
</dbReference>
<evidence type="ECO:0000256" key="5">
    <source>
        <dbReference type="ARBA" id="ARBA00023141"/>
    </source>
</evidence>
<dbReference type="PIRSF" id="PIRSF000505">
    <property type="entry name" value="EPSPS"/>
    <property type="match status" value="1"/>
</dbReference>